<keyword evidence="3" id="KW-1185">Reference proteome</keyword>
<evidence type="ECO:0000313" key="3">
    <source>
        <dbReference type="Proteomes" id="UP001054821"/>
    </source>
</evidence>
<feature type="region of interest" description="Disordered" evidence="1">
    <location>
        <begin position="35"/>
        <end position="103"/>
    </location>
</feature>
<dbReference type="Proteomes" id="UP001054821">
    <property type="component" value="Chromosome 1"/>
</dbReference>
<reference evidence="2 3" key="1">
    <citation type="journal article" date="2022" name="G3 (Bethesda)">
        <title>Whole-genome sequence and methylome profiling of the almond [Prunus dulcis (Mill.) D.A. Webb] cultivar 'Nonpareil'.</title>
        <authorList>
            <person name="D'Amico-Willman K.M."/>
            <person name="Ouma W.Z."/>
            <person name="Meulia T."/>
            <person name="Sideli G.M."/>
            <person name="Gradziel T.M."/>
            <person name="Fresnedo-Ramirez J."/>
        </authorList>
    </citation>
    <scope>NUCLEOTIDE SEQUENCE [LARGE SCALE GENOMIC DNA]</scope>
    <source>
        <strain evidence="2">Clone GOH B32 T37-40</strain>
    </source>
</reference>
<proteinExistence type="predicted"/>
<evidence type="ECO:0000313" key="2">
    <source>
        <dbReference type="EMBL" id="KAI5355982.1"/>
    </source>
</evidence>
<evidence type="ECO:0000256" key="1">
    <source>
        <dbReference type="SAM" id="MobiDB-lite"/>
    </source>
</evidence>
<gene>
    <name evidence="2" type="ORF">L3X38_008877</name>
</gene>
<dbReference type="AlphaFoldDB" id="A0AAD5F7B4"/>
<name>A0AAD5F7B4_PRUDU</name>
<protein>
    <submittedName>
        <fullName evidence="2">Uncharacterized protein</fullName>
    </submittedName>
</protein>
<accession>A0AAD5F7B4</accession>
<sequence>MNWRFLRARERQSFPSYTIALSLFSSTAFSVKLQHGNPGGKILSSGGSDGGGCFPSQSSLDRRIVDYNHGHDPPRPPRRRLDPPRPPRLRLDPPRPPRSAQAA</sequence>
<comment type="caution">
    <text evidence="2">The sequence shown here is derived from an EMBL/GenBank/DDBJ whole genome shotgun (WGS) entry which is preliminary data.</text>
</comment>
<organism evidence="2 3">
    <name type="scientific">Prunus dulcis</name>
    <name type="common">Almond</name>
    <name type="synonym">Amygdalus dulcis</name>
    <dbReference type="NCBI Taxonomy" id="3755"/>
    <lineage>
        <taxon>Eukaryota</taxon>
        <taxon>Viridiplantae</taxon>
        <taxon>Streptophyta</taxon>
        <taxon>Embryophyta</taxon>
        <taxon>Tracheophyta</taxon>
        <taxon>Spermatophyta</taxon>
        <taxon>Magnoliopsida</taxon>
        <taxon>eudicotyledons</taxon>
        <taxon>Gunneridae</taxon>
        <taxon>Pentapetalae</taxon>
        <taxon>rosids</taxon>
        <taxon>fabids</taxon>
        <taxon>Rosales</taxon>
        <taxon>Rosaceae</taxon>
        <taxon>Amygdaloideae</taxon>
        <taxon>Amygdaleae</taxon>
        <taxon>Prunus</taxon>
    </lineage>
</organism>
<feature type="compositionally biased region" description="Basic and acidic residues" evidence="1">
    <location>
        <begin position="60"/>
        <end position="95"/>
    </location>
</feature>
<dbReference type="EMBL" id="JAJFAZ020000001">
    <property type="protein sequence ID" value="KAI5355982.1"/>
    <property type="molecule type" value="Genomic_DNA"/>
</dbReference>